<gene>
    <name evidence="1" type="ORF">KPL71_021386</name>
</gene>
<dbReference type="EMBL" id="CM039176">
    <property type="protein sequence ID" value="KAH9716233.1"/>
    <property type="molecule type" value="Genomic_DNA"/>
</dbReference>
<name>A0ACB8JF11_CITSI</name>
<organism evidence="1 2">
    <name type="scientific">Citrus sinensis</name>
    <name type="common">Sweet orange</name>
    <name type="synonym">Citrus aurantium var. sinensis</name>
    <dbReference type="NCBI Taxonomy" id="2711"/>
    <lineage>
        <taxon>Eukaryota</taxon>
        <taxon>Viridiplantae</taxon>
        <taxon>Streptophyta</taxon>
        <taxon>Embryophyta</taxon>
        <taxon>Tracheophyta</taxon>
        <taxon>Spermatophyta</taxon>
        <taxon>Magnoliopsida</taxon>
        <taxon>eudicotyledons</taxon>
        <taxon>Gunneridae</taxon>
        <taxon>Pentapetalae</taxon>
        <taxon>rosids</taxon>
        <taxon>malvids</taxon>
        <taxon>Sapindales</taxon>
        <taxon>Rutaceae</taxon>
        <taxon>Aurantioideae</taxon>
        <taxon>Citrus</taxon>
    </lineage>
</organism>
<reference evidence="2" key="1">
    <citation type="journal article" date="2023" name="Hortic. Res.">
        <title>A chromosome-level phased genome enabling allele-level studies in sweet orange: a case study on citrus Huanglongbing tolerance.</title>
        <authorList>
            <person name="Wu B."/>
            <person name="Yu Q."/>
            <person name="Deng Z."/>
            <person name="Duan Y."/>
            <person name="Luo F."/>
            <person name="Gmitter F. Jr."/>
        </authorList>
    </citation>
    <scope>NUCLEOTIDE SEQUENCE [LARGE SCALE GENOMIC DNA]</scope>
    <source>
        <strain evidence="2">cv. Valencia</strain>
    </source>
</reference>
<keyword evidence="2" id="KW-1185">Reference proteome</keyword>
<sequence>MDSHLLSSNQFVGGIPPEIGNRSMLKYISLSSNYLFGSIPRELCNLESLLEINLDGTLLSGTIENVFEQCTNLTQLVLGNNHIHGSITEYLSELPLVVLDLDSNNFTSIIPARATNLLMKHMPSLLNHEGRKCRLGEDMAQIMEEVKKTRMLLKLERQPVQPLAYAKDNKHKRQHTWQQQVRLRVSLDDFWTMEPHTM</sequence>
<accession>A0ACB8JF11</accession>
<dbReference type="Proteomes" id="UP000829398">
    <property type="component" value="Chromosome 7"/>
</dbReference>
<comment type="caution">
    <text evidence="1">The sequence shown here is derived from an EMBL/GenBank/DDBJ whole genome shotgun (WGS) entry which is preliminary data.</text>
</comment>
<protein>
    <submittedName>
        <fullName evidence="1">Uncharacterized protein</fullName>
    </submittedName>
</protein>
<evidence type="ECO:0000313" key="1">
    <source>
        <dbReference type="EMBL" id="KAH9716233.1"/>
    </source>
</evidence>
<evidence type="ECO:0000313" key="2">
    <source>
        <dbReference type="Proteomes" id="UP000829398"/>
    </source>
</evidence>
<proteinExistence type="predicted"/>